<protein>
    <submittedName>
        <fullName evidence="2">Uncharacterized protein</fullName>
    </submittedName>
</protein>
<proteinExistence type="predicted"/>
<feature type="compositionally biased region" description="Low complexity" evidence="1">
    <location>
        <begin position="461"/>
        <end position="472"/>
    </location>
</feature>
<name>A0A0S4IH63_BODSA</name>
<dbReference type="VEuPathDB" id="TriTrypDB:BSAL_49325"/>
<evidence type="ECO:0000256" key="1">
    <source>
        <dbReference type="SAM" id="MobiDB-lite"/>
    </source>
</evidence>
<dbReference type="EMBL" id="CYKH01000012">
    <property type="protein sequence ID" value="CUE58857.1"/>
    <property type="molecule type" value="Genomic_DNA"/>
</dbReference>
<reference evidence="3" key="1">
    <citation type="submission" date="2015-09" db="EMBL/GenBank/DDBJ databases">
        <authorList>
            <consortium name="Pathogen Informatics"/>
        </authorList>
    </citation>
    <scope>NUCLEOTIDE SEQUENCE [LARGE SCALE GENOMIC DNA]</scope>
    <source>
        <strain evidence="3">Lake Konstanz</strain>
    </source>
</reference>
<sequence>MTLSSSSSNAASSPTYSSPRRQNANRVTDNATVTRVKYLELERQLSTERITFLRELNTLRMSLEMAQLKENANSMNRTSSSMSPNIPVVSSNNISGNGVEEYASPLMVGGGGGGGLRRFASNVNFGGTLNGTAAATMGQVRSNDNTPVPWYGGGTSLTSAPSLYFHNVPSPVVASPPPPPPPPPELISMRLLSEALSSAQLLNDMRELHTAELREKDTELQELREQLDERYREGEAQWHLRLRSVKHEARQHMQNFEQERDRIRVESIASVGDALRNERELVVELRTQTAALQEQITTLHRTLEERDAETRSLRVQITNLQQERVVAGLERHESRGALMAMSSEKIALERRVRQLEQSRSTNNNNNNGGSAGQRRKSEAVRSPGQLNLVVGGSRRSISISRIPSRDGSVALQSPTGSGGPQPRPPQSAAPREKANSTGKAKALDNILDFALDNDMAQRIRSSLQQQPLPGSSNVGGGGAVAGTSSRRASRF</sequence>
<feature type="compositionally biased region" description="Low complexity" evidence="1">
    <location>
        <begin position="1"/>
        <end position="19"/>
    </location>
</feature>
<accession>A0A0S4IH63</accession>
<dbReference type="Proteomes" id="UP000051952">
    <property type="component" value="Unassembled WGS sequence"/>
</dbReference>
<feature type="compositionally biased region" description="Polar residues" evidence="1">
    <location>
        <begin position="20"/>
        <end position="29"/>
    </location>
</feature>
<feature type="compositionally biased region" description="Low complexity" evidence="1">
    <location>
        <begin position="481"/>
        <end position="491"/>
    </location>
</feature>
<gene>
    <name evidence="2" type="ORF">BSAL_49325</name>
</gene>
<evidence type="ECO:0000313" key="3">
    <source>
        <dbReference type="Proteomes" id="UP000051952"/>
    </source>
</evidence>
<feature type="region of interest" description="Disordered" evidence="1">
    <location>
        <begin position="1"/>
        <end position="29"/>
    </location>
</feature>
<feature type="region of interest" description="Disordered" evidence="1">
    <location>
        <begin position="458"/>
        <end position="491"/>
    </location>
</feature>
<keyword evidence="3" id="KW-1185">Reference proteome</keyword>
<feature type="region of interest" description="Disordered" evidence="1">
    <location>
        <begin position="352"/>
        <end position="441"/>
    </location>
</feature>
<dbReference type="AlphaFoldDB" id="A0A0S4IH63"/>
<evidence type="ECO:0000313" key="2">
    <source>
        <dbReference type="EMBL" id="CUE58857.1"/>
    </source>
</evidence>
<organism evidence="2 3">
    <name type="scientific">Bodo saltans</name>
    <name type="common">Flagellated protozoan</name>
    <dbReference type="NCBI Taxonomy" id="75058"/>
    <lineage>
        <taxon>Eukaryota</taxon>
        <taxon>Discoba</taxon>
        <taxon>Euglenozoa</taxon>
        <taxon>Kinetoplastea</taxon>
        <taxon>Metakinetoplastina</taxon>
        <taxon>Eubodonida</taxon>
        <taxon>Bodonidae</taxon>
        <taxon>Bodo</taxon>
    </lineage>
</organism>
<feature type="compositionally biased region" description="Low complexity" evidence="1">
    <location>
        <begin position="391"/>
        <end position="415"/>
    </location>
</feature>